<feature type="domain" description="Polysaccharide pyruvyl transferase" evidence="1">
    <location>
        <begin position="89"/>
        <end position="230"/>
    </location>
</feature>
<organism evidence="2 3">
    <name type="scientific">Flavobacterium restrictum</name>
    <dbReference type="NCBI Taxonomy" id="2594428"/>
    <lineage>
        <taxon>Bacteria</taxon>
        <taxon>Pseudomonadati</taxon>
        <taxon>Bacteroidota</taxon>
        <taxon>Flavobacteriia</taxon>
        <taxon>Flavobacteriales</taxon>
        <taxon>Flavobacteriaceae</taxon>
        <taxon>Flavobacterium</taxon>
    </lineage>
</organism>
<comment type="caution">
    <text evidence="2">The sequence shown here is derived from an EMBL/GenBank/DDBJ whole genome shotgun (WGS) entry which is preliminary data.</text>
</comment>
<reference evidence="2 3" key="1">
    <citation type="submission" date="2019-07" db="EMBL/GenBank/DDBJ databases">
        <title>Novel species of Flavobacterium.</title>
        <authorList>
            <person name="Liu Q."/>
            <person name="Xin Y.-H."/>
        </authorList>
    </citation>
    <scope>NUCLEOTIDE SEQUENCE [LARGE SCALE GENOMIC DNA]</scope>
    <source>
        <strain evidence="2 3">LB1R34</strain>
    </source>
</reference>
<accession>A0A553DWK0</accession>
<dbReference type="Pfam" id="PF04230">
    <property type="entry name" value="PS_pyruv_trans"/>
    <property type="match status" value="1"/>
</dbReference>
<dbReference type="GO" id="GO:0016740">
    <property type="term" value="F:transferase activity"/>
    <property type="evidence" value="ECO:0007669"/>
    <property type="project" value="UniProtKB-KW"/>
</dbReference>
<dbReference type="OrthoDB" id="9803627at2"/>
<dbReference type="Proteomes" id="UP000316371">
    <property type="component" value="Unassembled WGS sequence"/>
</dbReference>
<sequence>MIHKIFSYLIYLKQFYKSSILEVIKYYNTKSKELILVEGYAESRNFGDALNVPLIEHLSNKKVLFSKFLPKIIKRKDTTYAVIGSILQWSQNNCVIWGAGFISDKKIRVVKPKKIHAVRGPLTRKIFLDNNIECPEIYGDPALLLPFIYDPVITKKYEIGFIPHFMNKNSEYVKHFENDKNCTVLDILERVDYQVFVDNMLSCKSIVTSSLHGLIVAHSYNIPVLWVQYSVELVGGKFKFEDYLHSVNKQTTSPLFVSKHYTVEEYINMMDTKKIVFDYEKLVHSCPFISTNRKLEIISKINKSDKI</sequence>
<dbReference type="EMBL" id="VJZT01000014">
    <property type="protein sequence ID" value="TRX37060.1"/>
    <property type="molecule type" value="Genomic_DNA"/>
</dbReference>
<evidence type="ECO:0000313" key="2">
    <source>
        <dbReference type="EMBL" id="TRX37060.1"/>
    </source>
</evidence>
<dbReference type="RefSeq" id="WP_144257142.1">
    <property type="nucleotide sequence ID" value="NZ_VJZT01000014.1"/>
</dbReference>
<evidence type="ECO:0000259" key="1">
    <source>
        <dbReference type="Pfam" id="PF04230"/>
    </source>
</evidence>
<dbReference type="InterPro" id="IPR007345">
    <property type="entry name" value="Polysacch_pyruvyl_Trfase"/>
</dbReference>
<keyword evidence="2" id="KW-0808">Transferase</keyword>
<dbReference type="AlphaFoldDB" id="A0A553DWK0"/>
<evidence type="ECO:0000313" key="3">
    <source>
        <dbReference type="Proteomes" id="UP000316371"/>
    </source>
</evidence>
<proteinExistence type="predicted"/>
<keyword evidence="3" id="KW-1185">Reference proteome</keyword>
<name>A0A553DWK0_9FLAO</name>
<protein>
    <submittedName>
        <fullName evidence="2">Polysaccharide pyruvyl transferase family protein</fullName>
    </submittedName>
</protein>
<gene>
    <name evidence="2" type="ORF">FNW21_12770</name>
</gene>